<keyword evidence="7" id="KW-0479">Metal-binding</keyword>
<keyword evidence="16" id="KW-1185">Reference proteome</keyword>
<gene>
    <name evidence="15" type="ORF">HGP28_11080</name>
</gene>
<dbReference type="GO" id="GO:0005886">
    <property type="term" value="C:plasma membrane"/>
    <property type="evidence" value="ECO:0007669"/>
    <property type="project" value="UniProtKB-SubCell"/>
</dbReference>
<keyword evidence="6 13" id="KW-0812">Transmembrane</keyword>
<dbReference type="GO" id="GO:0009055">
    <property type="term" value="F:electron transfer activity"/>
    <property type="evidence" value="ECO:0007669"/>
    <property type="project" value="InterPro"/>
</dbReference>
<evidence type="ECO:0000256" key="1">
    <source>
        <dbReference type="ARBA" id="ARBA00001970"/>
    </source>
</evidence>
<evidence type="ECO:0000256" key="6">
    <source>
        <dbReference type="ARBA" id="ARBA00022692"/>
    </source>
</evidence>
<keyword evidence="5" id="KW-0349">Heme</keyword>
<dbReference type="SUPFAM" id="SSF81342">
    <property type="entry name" value="Transmembrane di-heme cytochromes"/>
    <property type="match status" value="1"/>
</dbReference>
<comment type="subcellular location">
    <subcellularLocation>
        <location evidence="2">Cell membrane</location>
        <topology evidence="2">Multi-pass membrane protein</topology>
    </subcellularLocation>
</comment>
<comment type="caution">
    <text evidence="15">The sequence shown here is derived from an EMBL/GenBank/DDBJ whole genome shotgun (WGS) entry which is preliminary data.</text>
</comment>
<dbReference type="InterPro" id="IPR052168">
    <property type="entry name" value="Cytochrome_b561_oxidase"/>
</dbReference>
<evidence type="ECO:0000256" key="2">
    <source>
        <dbReference type="ARBA" id="ARBA00004651"/>
    </source>
</evidence>
<dbReference type="GO" id="GO:0022904">
    <property type="term" value="P:respiratory electron transport chain"/>
    <property type="evidence" value="ECO:0007669"/>
    <property type="project" value="InterPro"/>
</dbReference>
<feature type="transmembrane region" description="Helical" evidence="13">
    <location>
        <begin position="46"/>
        <end position="64"/>
    </location>
</feature>
<evidence type="ECO:0000313" key="15">
    <source>
        <dbReference type="EMBL" id="NLS13436.1"/>
    </source>
</evidence>
<dbReference type="GO" id="GO:0020037">
    <property type="term" value="F:heme binding"/>
    <property type="evidence" value="ECO:0007669"/>
    <property type="project" value="TreeGrafter"/>
</dbReference>
<dbReference type="InterPro" id="IPR011577">
    <property type="entry name" value="Cyt_b561_bac/Ni-Hgenase"/>
</dbReference>
<dbReference type="AlphaFoldDB" id="A0A7X8YHG0"/>
<evidence type="ECO:0000256" key="8">
    <source>
        <dbReference type="ARBA" id="ARBA00022982"/>
    </source>
</evidence>
<evidence type="ECO:0000256" key="5">
    <source>
        <dbReference type="ARBA" id="ARBA00022617"/>
    </source>
</evidence>
<evidence type="ECO:0000259" key="14">
    <source>
        <dbReference type="Pfam" id="PF01292"/>
    </source>
</evidence>
<reference evidence="15 16" key="1">
    <citation type="submission" date="2020-04" db="EMBL/GenBank/DDBJ databases">
        <title>Vibrio sp. SM6, a novel species isolated from seawater.</title>
        <authorList>
            <person name="Wang X."/>
        </authorList>
    </citation>
    <scope>NUCLEOTIDE SEQUENCE [LARGE SCALE GENOMIC DNA]</scope>
    <source>
        <strain evidence="15 16">SM6</strain>
    </source>
</reference>
<dbReference type="Proteomes" id="UP000535589">
    <property type="component" value="Unassembled WGS sequence"/>
</dbReference>
<name>A0A7X8YHG0_9VIBR</name>
<feature type="transmembrane region" description="Helical" evidence="13">
    <location>
        <begin position="84"/>
        <end position="108"/>
    </location>
</feature>
<feature type="domain" description="Cytochrome b561 bacterial/Ni-hydrogenase" evidence="14">
    <location>
        <begin position="7"/>
        <end position="174"/>
    </location>
</feature>
<organism evidence="15 16">
    <name type="scientific">Vibrio agarilyticus</name>
    <dbReference type="NCBI Taxonomy" id="2726741"/>
    <lineage>
        <taxon>Bacteria</taxon>
        <taxon>Pseudomonadati</taxon>
        <taxon>Pseudomonadota</taxon>
        <taxon>Gammaproteobacteria</taxon>
        <taxon>Vibrionales</taxon>
        <taxon>Vibrionaceae</taxon>
        <taxon>Vibrio</taxon>
    </lineage>
</organism>
<evidence type="ECO:0000256" key="3">
    <source>
        <dbReference type="ARBA" id="ARBA00022448"/>
    </source>
</evidence>
<dbReference type="PANTHER" id="PTHR30529:SF7">
    <property type="entry name" value="CYTOCHROME B561 BACTERIAL_NI-HYDROGENASE DOMAIN-CONTAINING PROTEIN"/>
    <property type="match status" value="1"/>
</dbReference>
<evidence type="ECO:0000256" key="12">
    <source>
        <dbReference type="ARBA" id="ARBA00037975"/>
    </source>
</evidence>
<evidence type="ECO:0000256" key="10">
    <source>
        <dbReference type="ARBA" id="ARBA00023004"/>
    </source>
</evidence>
<comment type="similarity">
    <text evidence="12">Belongs to the cytochrome b561 family.</text>
</comment>
<dbReference type="RefSeq" id="WP_168836519.1">
    <property type="nucleotide sequence ID" value="NZ_JABAIK010000009.1"/>
</dbReference>
<evidence type="ECO:0000256" key="9">
    <source>
        <dbReference type="ARBA" id="ARBA00022989"/>
    </source>
</evidence>
<evidence type="ECO:0000313" key="16">
    <source>
        <dbReference type="Proteomes" id="UP000535589"/>
    </source>
</evidence>
<keyword evidence="10" id="KW-0408">Iron</keyword>
<dbReference type="Pfam" id="PF01292">
    <property type="entry name" value="Ni_hydr_CYTB"/>
    <property type="match status" value="1"/>
</dbReference>
<accession>A0A7X8YHG0</accession>
<dbReference type="EMBL" id="JABAIK010000009">
    <property type="protein sequence ID" value="NLS13436.1"/>
    <property type="molecule type" value="Genomic_DNA"/>
</dbReference>
<evidence type="ECO:0000256" key="4">
    <source>
        <dbReference type="ARBA" id="ARBA00022475"/>
    </source>
</evidence>
<comment type="cofactor">
    <cofactor evidence="1">
        <name>heme b</name>
        <dbReference type="ChEBI" id="CHEBI:60344"/>
    </cofactor>
</comment>
<keyword evidence="11 13" id="KW-0472">Membrane</keyword>
<feature type="transmembrane region" description="Helical" evidence="13">
    <location>
        <begin position="12"/>
        <end position="31"/>
    </location>
</feature>
<evidence type="ECO:0000256" key="11">
    <source>
        <dbReference type="ARBA" id="ARBA00023136"/>
    </source>
</evidence>
<dbReference type="PANTHER" id="PTHR30529">
    <property type="entry name" value="CYTOCHROME B561"/>
    <property type="match status" value="1"/>
</dbReference>
<keyword evidence="3" id="KW-0813">Transport</keyword>
<dbReference type="InterPro" id="IPR016174">
    <property type="entry name" value="Di-haem_cyt_TM"/>
</dbReference>
<keyword evidence="4" id="KW-1003">Cell membrane</keyword>
<feature type="transmembrane region" description="Helical" evidence="13">
    <location>
        <begin position="138"/>
        <end position="158"/>
    </location>
</feature>
<keyword evidence="8" id="KW-0249">Electron transport</keyword>
<evidence type="ECO:0000256" key="13">
    <source>
        <dbReference type="SAM" id="Phobius"/>
    </source>
</evidence>
<sequence>MSDHKLTKTTVVFHWITGLSFIGVFAAGLILDSMERSPLKGQIMDYHKSIGAIILLIASARILWRIKEGALPEIINLPRWQTIIAKSVHGLLMLATLAMPLSGIAMSIGGGRGLDVFGWQLVAEGMKTPWLSAVAGDIHRASVDIIIVVLALHVLGALKHQLLDKDGTISRMLGRSVTSA</sequence>
<proteinExistence type="inferred from homology"/>
<keyword evidence="9 13" id="KW-1133">Transmembrane helix</keyword>
<dbReference type="GO" id="GO:0046872">
    <property type="term" value="F:metal ion binding"/>
    <property type="evidence" value="ECO:0007669"/>
    <property type="project" value="UniProtKB-KW"/>
</dbReference>
<evidence type="ECO:0000256" key="7">
    <source>
        <dbReference type="ARBA" id="ARBA00022723"/>
    </source>
</evidence>
<protein>
    <submittedName>
        <fullName evidence="15">Cytochrome b</fullName>
    </submittedName>
</protein>